<dbReference type="EMBL" id="KE504150">
    <property type="protein sequence ID" value="EPT00319.1"/>
    <property type="molecule type" value="Genomic_DNA"/>
</dbReference>
<dbReference type="AlphaFoldDB" id="S8EAM2"/>
<keyword evidence="2" id="KW-1185">Reference proteome</keyword>
<dbReference type="InterPro" id="IPR032675">
    <property type="entry name" value="LRR_dom_sf"/>
</dbReference>
<organism evidence="1 2">
    <name type="scientific">Fomitopsis schrenkii</name>
    <name type="common">Brown rot fungus</name>
    <dbReference type="NCBI Taxonomy" id="2126942"/>
    <lineage>
        <taxon>Eukaryota</taxon>
        <taxon>Fungi</taxon>
        <taxon>Dikarya</taxon>
        <taxon>Basidiomycota</taxon>
        <taxon>Agaricomycotina</taxon>
        <taxon>Agaricomycetes</taxon>
        <taxon>Polyporales</taxon>
        <taxon>Fomitopsis</taxon>
    </lineage>
</organism>
<gene>
    <name evidence="1" type="ORF">FOMPIDRAFT_1016618</name>
</gene>
<dbReference type="STRING" id="743788.S8EAM2"/>
<dbReference type="OrthoDB" id="3053652at2759"/>
<dbReference type="Gene3D" id="3.80.10.10">
    <property type="entry name" value="Ribonuclease Inhibitor"/>
    <property type="match status" value="1"/>
</dbReference>
<dbReference type="InParanoid" id="S8EAM2"/>
<name>S8EAM2_FOMSC</name>
<dbReference type="Proteomes" id="UP000015241">
    <property type="component" value="Unassembled WGS sequence"/>
</dbReference>
<protein>
    <recommendedName>
        <fullName evidence="3">F-box domain-containing protein</fullName>
    </recommendedName>
</protein>
<evidence type="ECO:0000313" key="2">
    <source>
        <dbReference type="Proteomes" id="UP000015241"/>
    </source>
</evidence>
<dbReference type="HOGENOM" id="CLU_035150_0_0_1"/>
<evidence type="ECO:0008006" key="3">
    <source>
        <dbReference type="Google" id="ProtNLM"/>
    </source>
</evidence>
<proteinExistence type="predicted"/>
<dbReference type="SUPFAM" id="SSF52047">
    <property type="entry name" value="RNI-like"/>
    <property type="match status" value="1"/>
</dbReference>
<reference evidence="1 2" key="1">
    <citation type="journal article" date="2012" name="Science">
        <title>The Paleozoic origin of enzymatic lignin decomposition reconstructed from 31 fungal genomes.</title>
        <authorList>
            <person name="Floudas D."/>
            <person name="Binder M."/>
            <person name="Riley R."/>
            <person name="Barry K."/>
            <person name="Blanchette R.A."/>
            <person name="Henrissat B."/>
            <person name="Martinez A.T."/>
            <person name="Otillar R."/>
            <person name="Spatafora J.W."/>
            <person name="Yadav J.S."/>
            <person name="Aerts A."/>
            <person name="Benoit I."/>
            <person name="Boyd A."/>
            <person name="Carlson A."/>
            <person name="Copeland A."/>
            <person name="Coutinho P.M."/>
            <person name="de Vries R.P."/>
            <person name="Ferreira P."/>
            <person name="Findley K."/>
            <person name="Foster B."/>
            <person name="Gaskell J."/>
            <person name="Glotzer D."/>
            <person name="Gorecki P."/>
            <person name="Heitman J."/>
            <person name="Hesse C."/>
            <person name="Hori C."/>
            <person name="Igarashi K."/>
            <person name="Jurgens J.A."/>
            <person name="Kallen N."/>
            <person name="Kersten P."/>
            <person name="Kohler A."/>
            <person name="Kuees U."/>
            <person name="Kumar T.K.A."/>
            <person name="Kuo A."/>
            <person name="LaButti K."/>
            <person name="Larrondo L.F."/>
            <person name="Lindquist E."/>
            <person name="Ling A."/>
            <person name="Lombard V."/>
            <person name="Lucas S."/>
            <person name="Lundell T."/>
            <person name="Martin R."/>
            <person name="McLaughlin D.J."/>
            <person name="Morgenstern I."/>
            <person name="Morin E."/>
            <person name="Murat C."/>
            <person name="Nagy L.G."/>
            <person name="Nolan M."/>
            <person name="Ohm R.A."/>
            <person name="Patyshakuliyeva A."/>
            <person name="Rokas A."/>
            <person name="Ruiz-Duenas F.J."/>
            <person name="Sabat G."/>
            <person name="Salamov A."/>
            <person name="Samejima M."/>
            <person name="Schmutz J."/>
            <person name="Slot J.C."/>
            <person name="St John F."/>
            <person name="Stenlid J."/>
            <person name="Sun H."/>
            <person name="Sun S."/>
            <person name="Syed K."/>
            <person name="Tsang A."/>
            <person name="Wiebenga A."/>
            <person name="Young D."/>
            <person name="Pisabarro A."/>
            <person name="Eastwood D.C."/>
            <person name="Martin F."/>
            <person name="Cullen D."/>
            <person name="Grigoriev I.V."/>
            <person name="Hibbett D.S."/>
        </authorList>
    </citation>
    <scope>NUCLEOTIDE SEQUENCE</scope>
    <source>
        <strain evidence="2">FP-58527</strain>
    </source>
</reference>
<evidence type="ECO:0000313" key="1">
    <source>
        <dbReference type="EMBL" id="EPT00319.1"/>
    </source>
</evidence>
<sequence length="566" mass="63170">MDSSAQLLRSLSETSSTLLTLATRASTALKTSDIDRQAVLSQIQQQIQQALAFVQNTCNTLVPIHRLPPEVLCMIFAWHGTTRTKICVQYSSFADSGVNWQYPAPHAGQWSHIDADDMMSSSELHMLLGRAGGLPLHFSCDCSDGLLEYIIPHMDRVQTLQVILEADPVEDLTPCGIFFKSAPLLEALHISSSDEGQPHANVPTLFNDCAPRLSRLFLSQYFVCATNRFPSLTHLYLHAQYTFSPESLSQFLDFLDGSPMLEELVLESAGPCVVSVLLDVFPLPRTVTLRRLRSLVFLECFWAVPACILRHVVPGPHVEIKIKELQQLYRSTELFSIFAEGAAFLRHLDNPTQLSLWCPERHFYMQCATPSASVTLDITFHSCLPGSEQGTLVSTLLVELPNLLPLAGVTDFRMRVDRAAHIWSPAVRTLHSALPAVEAYTLWLDPELNKRYWRAILASKLHAPIFPRLRALHVVGALPITWRPYWAMGLAISWAKHGRPLDDLTFTVVSASPCMVTLAKWDPERVHIGGQRVSDFVKKLQFRGVAYGASGMSLPLIKGWDGRVEV</sequence>
<accession>S8EAM2</accession>